<dbReference type="Pfam" id="PF00069">
    <property type="entry name" value="Pkinase"/>
    <property type="match status" value="1"/>
</dbReference>
<dbReference type="CDD" id="cd14014">
    <property type="entry name" value="STKc_PknB_like"/>
    <property type="match status" value="1"/>
</dbReference>
<name>A0A0M6ZXF8_9HYPH</name>
<feature type="binding site" evidence="5">
    <location>
        <position position="261"/>
    </location>
    <ligand>
        <name>ATP</name>
        <dbReference type="ChEBI" id="CHEBI:30616"/>
    </ligand>
</feature>
<dbReference type="EMBL" id="CXWD01000004">
    <property type="protein sequence ID" value="CTQ66852.1"/>
    <property type="molecule type" value="Genomic_DNA"/>
</dbReference>
<dbReference type="PROSITE" id="PS00108">
    <property type="entry name" value="PROTEIN_KINASE_ST"/>
    <property type="match status" value="1"/>
</dbReference>
<protein>
    <submittedName>
        <fullName evidence="8">Serine/threonine-protein kinase Pkn1</fullName>
        <ecNumber evidence="8">2.7.11.1</ecNumber>
    </submittedName>
</protein>
<dbReference type="RefSeq" id="WP_055670977.1">
    <property type="nucleotide sequence ID" value="NZ_CXWD01000004.1"/>
</dbReference>
<dbReference type="InterPro" id="IPR011009">
    <property type="entry name" value="Kinase-like_dom_sf"/>
</dbReference>
<accession>A0A0M6ZXF8</accession>
<reference evidence="9" key="1">
    <citation type="submission" date="2015-07" db="EMBL/GenBank/DDBJ databases">
        <authorList>
            <person name="Rodrigo-Torres Lidia"/>
            <person name="Arahal R.David."/>
        </authorList>
    </citation>
    <scope>NUCLEOTIDE SEQUENCE [LARGE SCALE GENOMIC DNA]</scope>
    <source>
        <strain evidence="9">CECT 5112</strain>
    </source>
</reference>
<sequence>MKAFVSGRLSYDALIHGLKEVFHRSDSHAADVHATLGEAVESGRLPNDLAQIIRTQLPPGGELNEPCGPAVPSDTAAIASGAADRAAEDDLDEPTIPNGVVGRASSASQPQPAAQSPYLPPLPYLTEPPAQAGDDMRNKVDDVVLGSIVDGFKDFRKARNSGSDQTAGEVQSGKLDQFLTGYKSARLRTNARKAAAGQSGGAADLNSLAGAGAERAGVGTLLRDRFVLDREVGRGAMGVVYAAVDRRRLEAGHDEPYVALKLLTDEIRSDTGALRQLEAEARKAQALAHPNIATIYDFDRDGGEVFIVMELLRGTTLDRKLSAALGHSLPAKDALPILQGICDGLIYAHSQNVVHSDLKPGNIFVLDNNVVKLLDFGLAAVTTAEIADNGLGSALTASYASPEMFEKAPRDPRDDVFALGCIAYQVLAGRHPFSLKGSDEAARENMVPEPLEGLDAEVWQALEKALAFKRENRLVDVSTFRAALFD</sequence>
<evidence type="ECO:0000256" key="1">
    <source>
        <dbReference type="ARBA" id="ARBA00022679"/>
    </source>
</evidence>
<dbReference type="InterPro" id="IPR008271">
    <property type="entry name" value="Ser/Thr_kinase_AS"/>
</dbReference>
<dbReference type="Proteomes" id="UP000053235">
    <property type="component" value="Unassembled WGS sequence"/>
</dbReference>
<keyword evidence="1 8" id="KW-0808">Transferase</keyword>
<dbReference type="PROSITE" id="PS50011">
    <property type="entry name" value="PROTEIN_KINASE_DOM"/>
    <property type="match status" value="1"/>
</dbReference>
<dbReference type="Gene3D" id="1.10.510.10">
    <property type="entry name" value="Transferase(Phosphotransferase) domain 1"/>
    <property type="match status" value="1"/>
</dbReference>
<dbReference type="PANTHER" id="PTHR43289">
    <property type="entry name" value="MITOGEN-ACTIVATED PROTEIN KINASE KINASE KINASE 20-RELATED"/>
    <property type="match status" value="1"/>
</dbReference>
<dbReference type="EC" id="2.7.11.1" evidence="8"/>
<evidence type="ECO:0000259" key="7">
    <source>
        <dbReference type="PROSITE" id="PS50011"/>
    </source>
</evidence>
<dbReference type="SMART" id="SM00220">
    <property type="entry name" value="S_TKc"/>
    <property type="match status" value="1"/>
</dbReference>
<evidence type="ECO:0000313" key="8">
    <source>
        <dbReference type="EMBL" id="CTQ66852.1"/>
    </source>
</evidence>
<dbReference type="Gene3D" id="3.30.200.20">
    <property type="entry name" value="Phosphorylase Kinase, domain 1"/>
    <property type="match status" value="1"/>
</dbReference>
<evidence type="ECO:0000256" key="5">
    <source>
        <dbReference type="PROSITE-ProRule" id="PRU10141"/>
    </source>
</evidence>
<dbReference type="InterPro" id="IPR000719">
    <property type="entry name" value="Prot_kinase_dom"/>
</dbReference>
<feature type="compositionally biased region" description="Low complexity" evidence="6">
    <location>
        <begin position="74"/>
        <end position="84"/>
    </location>
</feature>
<keyword evidence="9" id="KW-1185">Reference proteome</keyword>
<keyword evidence="2 5" id="KW-0547">Nucleotide-binding</keyword>
<keyword evidence="4 5" id="KW-0067">ATP-binding</keyword>
<dbReference type="STRING" id="388408.LAX5112_01117"/>
<gene>
    <name evidence="8" type="primary">pkn1_1</name>
    <name evidence="8" type="ORF">LAX5112_01117</name>
</gene>
<dbReference type="PROSITE" id="PS00107">
    <property type="entry name" value="PROTEIN_KINASE_ATP"/>
    <property type="match status" value="1"/>
</dbReference>
<evidence type="ECO:0000256" key="2">
    <source>
        <dbReference type="ARBA" id="ARBA00022741"/>
    </source>
</evidence>
<feature type="region of interest" description="Disordered" evidence="6">
    <location>
        <begin position="72"/>
        <end position="136"/>
    </location>
</feature>
<evidence type="ECO:0000256" key="6">
    <source>
        <dbReference type="SAM" id="MobiDB-lite"/>
    </source>
</evidence>
<feature type="compositionally biased region" description="Low complexity" evidence="6">
    <location>
        <begin position="104"/>
        <end position="117"/>
    </location>
</feature>
<dbReference type="AlphaFoldDB" id="A0A0M6ZXF8"/>
<dbReference type="GO" id="GO:0005524">
    <property type="term" value="F:ATP binding"/>
    <property type="evidence" value="ECO:0007669"/>
    <property type="project" value="UniProtKB-UniRule"/>
</dbReference>
<feature type="domain" description="Protein kinase" evidence="7">
    <location>
        <begin position="226"/>
        <end position="485"/>
    </location>
</feature>
<dbReference type="OrthoDB" id="9801841at2"/>
<dbReference type="SUPFAM" id="SSF56112">
    <property type="entry name" value="Protein kinase-like (PK-like)"/>
    <property type="match status" value="1"/>
</dbReference>
<organism evidence="8 9">
    <name type="scientific">Roseibium alexandrii</name>
    <dbReference type="NCBI Taxonomy" id="388408"/>
    <lineage>
        <taxon>Bacteria</taxon>
        <taxon>Pseudomonadati</taxon>
        <taxon>Pseudomonadota</taxon>
        <taxon>Alphaproteobacteria</taxon>
        <taxon>Hyphomicrobiales</taxon>
        <taxon>Stappiaceae</taxon>
        <taxon>Roseibium</taxon>
    </lineage>
</organism>
<evidence type="ECO:0000256" key="3">
    <source>
        <dbReference type="ARBA" id="ARBA00022777"/>
    </source>
</evidence>
<proteinExistence type="predicted"/>
<evidence type="ECO:0000313" key="9">
    <source>
        <dbReference type="Proteomes" id="UP000053235"/>
    </source>
</evidence>
<evidence type="ECO:0000256" key="4">
    <source>
        <dbReference type="ARBA" id="ARBA00022840"/>
    </source>
</evidence>
<dbReference type="InterPro" id="IPR017441">
    <property type="entry name" value="Protein_kinase_ATP_BS"/>
</dbReference>
<dbReference type="PANTHER" id="PTHR43289:SF6">
    <property type="entry name" value="SERINE_THREONINE-PROTEIN KINASE NEKL-3"/>
    <property type="match status" value="1"/>
</dbReference>
<dbReference type="GO" id="GO:0004674">
    <property type="term" value="F:protein serine/threonine kinase activity"/>
    <property type="evidence" value="ECO:0007669"/>
    <property type="project" value="UniProtKB-EC"/>
</dbReference>
<keyword evidence="3 8" id="KW-0418">Kinase</keyword>